<dbReference type="PANTHER" id="PTHR10738:SF0">
    <property type="entry name" value="PROTEIN ARGININE N-METHYLTRANSFERASE 5"/>
    <property type="match status" value="1"/>
</dbReference>
<gene>
    <name evidence="11" type="ORF">PUN28_018956</name>
</gene>
<comment type="caution">
    <text evidence="11">The sequence shown here is derived from an EMBL/GenBank/DDBJ whole genome shotgun (WGS) entry which is preliminary data.</text>
</comment>
<dbReference type="Pfam" id="PF17286">
    <property type="entry name" value="PRMT5_C"/>
    <property type="match status" value="1"/>
</dbReference>
<dbReference type="GO" id="GO:0005829">
    <property type="term" value="C:cytosol"/>
    <property type="evidence" value="ECO:0007669"/>
    <property type="project" value="TreeGrafter"/>
</dbReference>
<evidence type="ECO:0000256" key="7">
    <source>
        <dbReference type="PIRSR" id="PIRSR015894-3"/>
    </source>
</evidence>
<keyword evidence="2 4" id="KW-0808">Transferase</keyword>
<dbReference type="Pfam" id="PF17285">
    <property type="entry name" value="PRMT5_TIM"/>
    <property type="match status" value="1"/>
</dbReference>
<accession>A0AAW2EGU1</accession>
<dbReference type="Pfam" id="PF05185">
    <property type="entry name" value="PRMT5"/>
    <property type="match status" value="1"/>
</dbReference>
<evidence type="ECO:0000313" key="11">
    <source>
        <dbReference type="EMBL" id="KAL0101476.1"/>
    </source>
</evidence>
<feature type="domain" description="PRMT5 oligomerisation" evidence="10">
    <location>
        <begin position="457"/>
        <end position="626"/>
    </location>
</feature>
<evidence type="ECO:0000259" key="10">
    <source>
        <dbReference type="Pfam" id="PF17286"/>
    </source>
</evidence>
<keyword evidence="12" id="KW-1185">Reference proteome</keyword>
<feature type="binding site" evidence="6">
    <location>
        <begin position="409"/>
        <end position="410"/>
    </location>
    <ligand>
        <name>S-adenosyl-L-methionine</name>
        <dbReference type="ChEBI" id="CHEBI:59789"/>
    </ligand>
</feature>
<dbReference type="Gene3D" id="2.70.160.11">
    <property type="entry name" value="Hnrnp arginine n-methyltransferase1"/>
    <property type="match status" value="1"/>
</dbReference>
<evidence type="ECO:0000256" key="5">
    <source>
        <dbReference type="PIRSR" id="PIRSR015894-1"/>
    </source>
</evidence>
<dbReference type="PANTHER" id="PTHR10738">
    <property type="entry name" value="PROTEIN ARGININE N-METHYLTRANSFERASE 5"/>
    <property type="match status" value="1"/>
</dbReference>
<feature type="site" description="Critical for specifying symmetric addition of methyl groups" evidence="7">
    <location>
        <position position="315"/>
    </location>
</feature>
<organism evidence="11 12">
    <name type="scientific">Cardiocondyla obscurior</name>
    <dbReference type="NCBI Taxonomy" id="286306"/>
    <lineage>
        <taxon>Eukaryota</taxon>
        <taxon>Metazoa</taxon>
        <taxon>Ecdysozoa</taxon>
        <taxon>Arthropoda</taxon>
        <taxon>Hexapoda</taxon>
        <taxon>Insecta</taxon>
        <taxon>Pterygota</taxon>
        <taxon>Neoptera</taxon>
        <taxon>Endopterygota</taxon>
        <taxon>Hymenoptera</taxon>
        <taxon>Apocrita</taxon>
        <taxon>Aculeata</taxon>
        <taxon>Formicoidea</taxon>
        <taxon>Formicidae</taxon>
        <taxon>Myrmicinae</taxon>
        <taxon>Cardiocondyla</taxon>
    </lineage>
</organism>
<feature type="binding site" evidence="6">
    <location>
        <begin position="321"/>
        <end position="322"/>
    </location>
    <ligand>
        <name>S-adenosyl-L-methionine</name>
        <dbReference type="ChEBI" id="CHEBI:59789"/>
    </ligand>
</feature>
<evidence type="ECO:0000256" key="2">
    <source>
        <dbReference type="ARBA" id="ARBA00022679"/>
    </source>
</evidence>
<evidence type="ECO:0000256" key="6">
    <source>
        <dbReference type="PIRSR" id="PIRSR015894-2"/>
    </source>
</evidence>
<dbReference type="Gene3D" id="3.20.20.150">
    <property type="entry name" value="Divalent-metal-dependent TIM barrel enzymes"/>
    <property type="match status" value="1"/>
</dbReference>
<evidence type="ECO:0000256" key="4">
    <source>
        <dbReference type="PIRNR" id="PIRNR015894"/>
    </source>
</evidence>
<keyword evidence="1 4" id="KW-0489">Methyltransferase</keyword>
<feature type="binding site" evidence="6">
    <location>
        <position position="382"/>
    </location>
    <ligand>
        <name>S-adenosyl-L-methionine</name>
        <dbReference type="ChEBI" id="CHEBI:59789"/>
    </ligand>
</feature>
<dbReference type="PIRSF" id="PIRSF015894">
    <property type="entry name" value="Skb1_MeTrfase"/>
    <property type="match status" value="1"/>
</dbReference>
<evidence type="ECO:0000313" key="12">
    <source>
        <dbReference type="Proteomes" id="UP001430953"/>
    </source>
</evidence>
<evidence type="ECO:0000259" key="9">
    <source>
        <dbReference type="Pfam" id="PF17285"/>
    </source>
</evidence>
<sequence>MNQRPVSCGLDFCCAVNLSECLVYAHDSKYDFICVPLVHPLYKREFISGAAKYRPGPFTRPDLILSSSDWSNLVIGKFSPFINVDSIDPVVRKNSEEALNQELSLAGHFGLSGVTFKLKCGIDKNVNLARIISEKIIHNNCSFQVWLQIPMENPVRQSYSYRVEECPMEESPWEWWNAFRVICDYNKKLGVALIVSHDLPEEDEIDRWLGEPVRCLILPTTLFLTNKKGYPVLSKAHQILVKRFAALEVQFILTGASRYQSISYYHNYLDYLWKVKMGCQNDGTIEKFARGYEDYLQCPLQPLMDNLESQTYEIFEKDPVKYQEYQSAIYEAVKTIVSEKGDDNNDGPLIIMVVGAGRGPLVTASLNAAEMAFQEVKVYAVEKNPNAVITLQALQRDMWKEKVTVVSCDMREWNPPQKADIIVSELLGSFGDNELSPECLDNVLKFLKSGGINIPQSYTSYIAPVQSSKLYNEVRQLRDKDKNPQAHFETPYVVHLQNKYDIANPKPLFTFSHPNTDSAIIDNSRYEVRTFQVEQNCVLHGFSGYFTAILYGNITISIEPSTYSPDMFSWFPIFFPLKEPVQLKAADEIMVHFWRRCGSKKVWYEWCLSKPTPVSIHNSTGRSSIIGL</sequence>
<feature type="binding site" evidence="6">
    <location>
        <position position="312"/>
    </location>
    <ligand>
        <name>S-adenosyl-L-methionine</name>
        <dbReference type="ChEBI" id="CHEBI:59789"/>
    </ligand>
</feature>
<dbReference type="Proteomes" id="UP001430953">
    <property type="component" value="Unassembled WGS sequence"/>
</dbReference>
<dbReference type="InterPro" id="IPR035248">
    <property type="entry name" value="PRMT5_C"/>
</dbReference>
<dbReference type="GO" id="GO:0006355">
    <property type="term" value="P:regulation of DNA-templated transcription"/>
    <property type="evidence" value="ECO:0007669"/>
    <property type="project" value="TreeGrafter"/>
</dbReference>
<dbReference type="FunFam" id="2.70.160.11:FF:000003">
    <property type="entry name" value="Protein arginine N-methyltransferase 5"/>
    <property type="match status" value="1"/>
</dbReference>
<dbReference type="InterPro" id="IPR035075">
    <property type="entry name" value="PRMT5"/>
</dbReference>
<dbReference type="GO" id="GO:0005634">
    <property type="term" value="C:nucleus"/>
    <property type="evidence" value="ECO:0007669"/>
    <property type="project" value="TreeGrafter"/>
</dbReference>
<dbReference type="FunFam" id="3.20.20.150:FF:000008">
    <property type="entry name" value="Protein arginine N-methyltransferase 5"/>
    <property type="match status" value="1"/>
</dbReference>
<dbReference type="EMBL" id="JADYXP020000024">
    <property type="protein sequence ID" value="KAL0101476.1"/>
    <property type="molecule type" value="Genomic_DNA"/>
</dbReference>
<dbReference type="SUPFAM" id="SSF53335">
    <property type="entry name" value="S-adenosyl-L-methionine-dependent methyltransferases"/>
    <property type="match status" value="1"/>
</dbReference>
<feature type="domain" description="PRMT5 TIM barrel" evidence="9">
    <location>
        <begin position="29"/>
        <end position="272"/>
    </location>
</feature>
<feature type="domain" description="PRMT5 arginine-N-methyltransferase" evidence="8">
    <location>
        <begin position="286"/>
        <end position="454"/>
    </location>
</feature>
<keyword evidence="3 4" id="KW-0949">S-adenosyl-L-methionine</keyword>
<name>A0AAW2EGU1_9HYME</name>
<dbReference type="GO" id="GO:0032259">
    <property type="term" value="P:methylation"/>
    <property type="evidence" value="ECO:0007669"/>
    <property type="project" value="UniProtKB-KW"/>
</dbReference>
<dbReference type="InterPro" id="IPR007857">
    <property type="entry name" value="Arg_MeTrfase_PRMT5"/>
</dbReference>
<evidence type="ECO:0000256" key="1">
    <source>
        <dbReference type="ARBA" id="ARBA00022603"/>
    </source>
</evidence>
<evidence type="ECO:0000259" key="8">
    <source>
        <dbReference type="Pfam" id="PF05185"/>
    </source>
</evidence>
<evidence type="ECO:0000256" key="3">
    <source>
        <dbReference type="ARBA" id="ARBA00022691"/>
    </source>
</evidence>
<dbReference type="PROSITE" id="PS51678">
    <property type="entry name" value="SAM_MT_PRMT"/>
    <property type="match status" value="1"/>
</dbReference>
<protein>
    <recommendedName>
        <fullName evidence="4">Protein arginine N-methyltransferase</fullName>
    </recommendedName>
</protein>
<feature type="active site" description="Proton donor/acceptor" evidence="5">
    <location>
        <position position="425"/>
    </location>
</feature>
<comment type="similarity">
    <text evidence="4">Belongs to the class I-like SAM-binding methyltransferase superfamily.</text>
</comment>
<dbReference type="InterPro" id="IPR029063">
    <property type="entry name" value="SAM-dependent_MTases_sf"/>
</dbReference>
<dbReference type="GO" id="GO:0016274">
    <property type="term" value="F:protein-arginine N-methyltransferase activity"/>
    <property type="evidence" value="ECO:0007669"/>
    <property type="project" value="InterPro"/>
</dbReference>
<dbReference type="CDD" id="cd02440">
    <property type="entry name" value="AdoMet_MTases"/>
    <property type="match status" value="1"/>
</dbReference>
<dbReference type="Gene3D" id="3.40.50.150">
    <property type="entry name" value="Vaccinia Virus protein VP39"/>
    <property type="match status" value="1"/>
</dbReference>
<feature type="active site" description="Proton donor/acceptor" evidence="5">
    <location>
        <position position="434"/>
    </location>
</feature>
<reference evidence="11 12" key="1">
    <citation type="submission" date="2023-03" db="EMBL/GenBank/DDBJ databases">
        <title>High recombination rates correlate with genetic variation in Cardiocondyla obscurior ants.</title>
        <authorList>
            <person name="Errbii M."/>
        </authorList>
    </citation>
    <scope>NUCLEOTIDE SEQUENCE [LARGE SCALE GENOMIC DNA]</scope>
    <source>
        <strain evidence="11">Alpha-2009</strain>
        <tissue evidence="11">Whole body</tissue>
    </source>
</reference>
<dbReference type="AlphaFoldDB" id="A0AAW2EGU1"/>
<proteinExistence type="inferred from homology"/>
<dbReference type="InterPro" id="IPR025799">
    <property type="entry name" value="Arg_MeTrfase"/>
</dbReference>
<dbReference type="InterPro" id="IPR035247">
    <property type="entry name" value="PRMT5_TIM"/>
</dbReference>